<dbReference type="EMBL" id="HG002370">
    <property type="protein sequence ID" value="CDF41410.1"/>
    <property type="molecule type" value="Genomic_DNA"/>
</dbReference>
<accession>R7QVS3</accession>
<proteinExistence type="predicted"/>
<organism evidence="1 2">
    <name type="scientific">Chondrus crispus</name>
    <name type="common">Carrageen Irish moss</name>
    <name type="synonym">Polymorpha crispa</name>
    <dbReference type="NCBI Taxonomy" id="2769"/>
    <lineage>
        <taxon>Eukaryota</taxon>
        <taxon>Rhodophyta</taxon>
        <taxon>Florideophyceae</taxon>
        <taxon>Rhodymeniophycidae</taxon>
        <taxon>Gigartinales</taxon>
        <taxon>Gigartinaceae</taxon>
        <taxon>Chondrus</taxon>
    </lineage>
</organism>
<evidence type="ECO:0000313" key="1">
    <source>
        <dbReference type="EMBL" id="CDF41410.1"/>
    </source>
</evidence>
<keyword evidence="2" id="KW-1185">Reference proteome</keyword>
<dbReference type="Gramene" id="CDF41410">
    <property type="protein sequence ID" value="CDF41410"/>
    <property type="gene ID" value="CHC_T00007996001"/>
</dbReference>
<evidence type="ECO:0000313" key="2">
    <source>
        <dbReference type="Proteomes" id="UP000012073"/>
    </source>
</evidence>
<reference evidence="2" key="1">
    <citation type="journal article" date="2013" name="Proc. Natl. Acad. Sci. U.S.A.">
        <title>Genome structure and metabolic features in the red seaweed Chondrus crispus shed light on evolution of the Archaeplastida.</title>
        <authorList>
            <person name="Collen J."/>
            <person name="Porcel B."/>
            <person name="Carre W."/>
            <person name="Ball S.G."/>
            <person name="Chaparro C."/>
            <person name="Tonon T."/>
            <person name="Barbeyron T."/>
            <person name="Michel G."/>
            <person name="Noel B."/>
            <person name="Valentin K."/>
            <person name="Elias M."/>
            <person name="Artiguenave F."/>
            <person name="Arun A."/>
            <person name="Aury J.M."/>
            <person name="Barbosa-Neto J.F."/>
            <person name="Bothwell J.H."/>
            <person name="Bouget F.Y."/>
            <person name="Brillet L."/>
            <person name="Cabello-Hurtado F."/>
            <person name="Capella-Gutierrez S."/>
            <person name="Charrier B."/>
            <person name="Cladiere L."/>
            <person name="Cock J.M."/>
            <person name="Coelho S.M."/>
            <person name="Colleoni C."/>
            <person name="Czjzek M."/>
            <person name="Da Silva C."/>
            <person name="Delage L."/>
            <person name="Denoeud F."/>
            <person name="Deschamps P."/>
            <person name="Dittami S.M."/>
            <person name="Gabaldon T."/>
            <person name="Gachon C.M."/>
            <person name="Groisillier A."/>
            <person name="Herve C."/>
            <person name="Jabbari K."/>
            <person name="Katinka M."/>
            <person name="Kloareg B."/>
            <person name="Kowalczyk N."/>
            <person name="Labadie K."/>
            <person name="Leblanc C."/>
            <person name="Lopez P.J."/>
            <person name="McLachlan D.H."/>
            <person name="Meslet-Cladiere L."/>
            <person name="Moustafa A."/>
            <person name="Nehr Z."/>
            <person name="Nyvall Collen P."/>
            <person name="Panaud O."/>
            <person name="Partensky F."/>
            <person name="Poulain J."/>
            <person name="Rensing S.A."/>
            <person name="Rousvoal S."/>
            <person name="Samson G."/>
            <person name="Symeonidi A."/>
            <person name="Weissenbach J."/>
            <person name="Zambounis A."/>
            <person name="Wincker P."/>
            <person name="Boyen C."/>
        </authorList>
    </citation>
    <scope>NUCLEOTIDE SEQUENCE [LARGE SCALE GENOMIC DNA]</scope>
    <source>
        <strain evidence="2">cv. Stackhouse</strain>
    </source>
</reference>
<dbReference type="Proteomes" id="UP000012073">
    <property type="component" value="Unassembled WGS sequence"/>
</dbReference>
<dbReference type="GeneID" id="17319413"/>
<dbReference type="KEGG" id="ccp:CHC_T00007996001"/>
<sequence length="26" mass="3120">MILYRYSRRQVHFVSIVGGDVKNRPK</sequence>
<name>R7QVS3_CHOCR</name>
<gene>
    <name evidence="1" type="ORF">CHC_T00007996001</name>
</gene>
<dbReference type="AlphaFoldDB" id="R7QVS3"/>
<dbReference type="RefSeq" id="XP_005711704.1">
    <property type="nucleotide sequence ID" value="XM_005711647.1"/>
</dbReference>
<protein>
    <submittedName>
        <fullName evidence="1">Uncharacterized protein</fullName>
    </submittedName>
</protein>